<dbReference type="OrthoDB" id="9395371at2759"/>
<reference evidence="2" key="1">
    <citation type="submission" date="2019-04" db="EMBL/GenBank/DDBJ databases">
        <title>Genome assembly of Zosterops borbonicus 15179.</title>
        <authorList>
            <person name="Leroy T."/>
            <person name="Anselmetti Y."/>
            <person name="Tilak M.-K."/>
            <person name="Nabholz B."/>
        </authorList>
    </citation>
    <scope>NUCLEOTIDE SEQUENCE</scope>
    <source>
        <strain evidence="2">HGM_15179</strain>
        <tissue evidence="2">Muscle</tissue>
    </source>
</reference>
<gene>
    <name evidence="2" type="ORF">HGM15179_021847</name>
</gene>
<dbReference type="AlphaFoldDB" id="A0A8K1FWU3"/>
<sequence length="113" mass="12517">MFLPVQPKCRVMSRTGTFAALIRKGRDRIVETYGKEPADISIPVKDEDLEWLLRHSVALQGALLGFAEAGPVWVLSRFTRACPPARIPSDSENDPNNNDLPGMPSDNPETDQN</sequence>
<evidence type="ECO:0000256" key="1">
    <source>
        <dbReference type="SAM" id="MobiDB-lite"/>
    </source>
</evidence>
<proteinExistence type="predicted"/>
<keyword evidence="3" id="KW-1185">Reference proteome</keyword>
<evidence type="ECO:0000313" key="3">
    <source>
        <dbReference type="Proteomes" id="UP000796761"/>
    </source>
</evidence>
<evidence type="ECO:0000313" key="2">
    <source>
        <dbReference type="EMBL" id="TRZ05260.1"/>
    </source>
</evidence>
<comment type="caution">
    <text evidence="2">The sequence shown here is derived from an EMBL/GenBank/DDBJ whole genome shotgun (WGS) entry which is preliminary data.</text>
</comment>
<protein>
    <submittedName>
        <fullName evidence="2">Uncharacterized protein</fullName>
    </submittedName>
</protein>
<dbReference type="EMBL" id="SWJQ01005332">
    <property type="protein sequence ID" value="TRZ05260.1"/>
    <property type="molecule type" value="Genomic_DNA"/>
</dbReference>
<organism evidence="2 3">
    <name type="scientific">Zosterops borbonicus</name>
    <dbReference type="NCBI Taxonomy" id="364589"/>
    <lineage>
        <taxon>Eukaryota</taxon>
        <taxon>Metazoa</taxon>
        <taxon>Chordata</taxon>
        <taxon>Craniata</taxon>
        <taxon>Vertebrata</taxon>
        <taxon>Euteleostomi</taxon>
        <taxon>Archelosauria</taxon>
        <taxon>Archosauria</taxon>
        <taxon>Dinosauria</taxon>
        <taxon>Saurischia</taxon>
        <taxon>Theropoda</taxon>
        <taxon>Coelurosauria</taxon>
        <taxon>Aves</taxon>
        <taxon>Neognathae</taxon>
        <taxon>Neoaves</taxon>
        <taxon>Telluraves</taxon>
        <taxon>Australaves</taxon>
        <taxon>Passeriformes</taxon>
        <taxon>Sylvioidea</taxon>
        <taxon>Zosteropidae</taxon>
        <taxon>Zosterops</taxon>
    </lineage>
</organism>
<name>A0A8K1FWU3_9PASS</name>
<accession>A0A8K1FWU3</accession>
<feature type="region of interest" description="Disordered" evidence="1">
    <location>
        <begin position="84"/>
        <end position="113"/>
    </location>
</feature>
<dbReference type="Proteomes" id="UP000796761">
    <property type="component" value="Unassembled WGS sequence"/>
</dbReference>
<feature type="compositionally biased region" description="Low complexity" evidence="1">
    <location>
        <begin position="88"/>
        <end position="99"/>
    </location>
</feature>